<dbReference type="InterPro" id="IPR029063">
    <property type="entry name" value="SAM-dependent_MTases_sf"/>
</dbReference>
<dbReference type="GO" id="GO:0032259">
    <property type="term" value="P:methylation"/>
    <property type="evidence" value="ECO:0007669"/>
    <property type="project" value="UniProtKB-KW"/>
</dbReference>
<evidence type="ECO:0000256" key="2">
    <source>
        <dbReference type="ARBA" id="ARBA00022603"/>
    </source>
</evidence>
<dbReference type="Gene3D" id="3.40.50.150">
    <property type="entry name" value="Vaccinia Virus protein VP39"/>
    <property type="match status" value="1"/>
</dbReference>
<comment type="caution">
    <text evidence="5">The sequence shown here is derived from an EMBL/GenBank/DDBJ whole genome shotgun (WGS) entry which is preliminary data.</text>
</comment>
<evidence type="ECO:0000256" key="1">
    <source>
        <dbReference type="ARBA" id="ARBA00008361"/>
    </source>
</evidence>
<name>A0ABV2T4Y1_9BACT</name>
<dbReference type="PANTHER" id="PTHR44942">
    <property type="entry name" value="METHYLTRANSF_11 DOMAIN-CONTAINING PROTEIN"/>
    <property type="match status" value="1"/>
</dbReference>
<proteinExistence type="inferred from homology"/>
<dbReference type="Proteomes" id="UP001549749">
    <property type="component" value="Unassembled WGS sequence"/>
</dbReference>
<dbReference type="GO" id="GO:0008168">
    <property type="term" value="F:methyltransferase activity"/>
    <property type="evidence" value="ECO:0007669"/>
    <property type="project" value="UniProtKB-KW"/>
</dbReference>
<keyword evidence="2 5" id="KW-0489">Methyltransferase</keyword>
<organism evidence="5 6">
    <name type="scientific">Chitinophaga defluvii</name>
    <dbReference type="NCBI Taxonomy" id="3163343"/>
    <lineage>
        <taxon>Bacteria</taxon>
        <taxon>Pseudomonadati</taxon>
        <taxon>Bacteroidota</taxon>
        <taxon>Chitinophagia</taxon>
        <taxon>Chitinophagales</taxon>
        <taxon>Chitinophagaceae</taxon>
        <taxon>Chitinophaga</taxon>
    </lineage>
</organism>
<comment type="similarity">
    <text evidence="1">Belongs to the methyltransferase superfamily.</text>
</comment>
<dbReference type="Pfam" id="PF08241">
    <property type="entry name" value="Methyltransf_11"/>
    <property type="match status" value="1"/>
</dbReference>
<accession>A0ABV2T4Y1</accession>
<dbReference type="PANTHER" id="PTHR44942:SF4">
    <property type="entry name" value="METHYLTRANSFERASE TYPE 11 DOMAIN-CONTAINING PROTEIN"/>
    <property type="match status" value="1"/>
</dbReference>
<evidence type="ECO:0000313" key="6">
    <source>
        <dbReference type="Proteomes" id="UP001549749"/>
    </source>
</evidence>
<evidence type="ECO:0000256" key="3">
    <source>
        <dbReference type="ARBA" id="ARBA00022679"/>
    </source>
</evidence>
<dbReference type="EMBL" id="JBEXAC010000001">
    <property type="protein sequence ID" value="MET6997672.1"/>
    <property type="molecule type" value="Genomic_DNA"/>
</dbReference>
<dbReference type="RefSeq" id="WP_354660307.1">
    <property type="nucleotide sequence ID" value="NZ_JBEXAC010000001.1"/>
</dbReference>
<dbReference type="SUPFAM" id="SSF53335">
    <property type="entry name" value="S-adenosyl-L-methionine-dependent methyltransferases"/>
    <property type="match status" value="1"/>
</dbReference>
<feature type="domain" description="Methyltransferase type 11" evidence="4">
    <location>
        <begin position="45"/>
        <end position="136"/>
    </location>
</feature>
<evidence type="ECO:0000259" key="4">
    <source>
        <dbReference type="Pfam" id="PF08241"/>
    </source>
</evidence>
<keyword evidence="3" id="KW-0808">Transferase</keyword>
<dbReference type="CDD" id="cd02440">
    <property type="entry name" value="AdoMet_MTases"/>
    <property type="match status" value="1"/>
</dbReference>
<sequence>MNVNSTGRFSNRVADYVKYRPGYPEAVMPYLQEITGLPAGGMVADIGSGTGISSRLFLDNGYQVCGVEPNKEMREKAEELLKTYPGFTSVNGTAEASTLESASADLIVAGQAFHWFDRIKTKVEWSRIARPGAYAVVLFNERQIVSPFEKAYEELLLQYATDYTQINHRNVADADLFAFYAPAPGQVKTFHNEQVFDFDGVKGRMLSSSYVPTASSPVYEEMLSRLQQIFEQHQVNGKVKFDYETKVYTGMLR</sequence>
<keyword evidence="6" id="KW-1185">Reference proteome</keyword>
<gene>
    <name evidence="5" type="ORF">ABR189_09850</name>
</gene>
<evidence type="ECO:0000313" key="5">
    <source>
        <dbReference type="EMBL" id="MET6997672.1"/>
    </source>
</evidence>
<protein>
    <submittedName>
        <fullName evidence="5">Class I SAM-dependent methyltransferase</fullName>
    </submittedName>
</protein>
<dbReference type="InterPro" id="IPR051052">
    <property type="entry name" value="Diverse_substrate_MTase"/>
</dbReference>
<reference evidence="5 6" key="1">
    <citation type="submission" date="2024-06" db="EMBL/GenBank/DDBJ databases">
        <title>Chitinophaga defluvii sp. nov., isolated from municipal sewage.</title>
        <authorList>
            <person name="Zhang L."/>
        </authorList>
    </citation>
    <scope>NUCLEOTIDE SEQUENCE [LARGE SCALE GENOMIC DNA]</scope>
    <source>
        <strain evidence="5 6">H8</strain>
    </source>
</reference>
<dbReference type="InterPro" id="IPR013216">
    <property type="entry name" value="Methyltransf_11"/>
</dbReference>